<dbReference type="OrthoDB" id="9781757at2"/>
<dbReference type="Proteomes" id="UP000318681">
    <property type="component" value="Unassembled WGS sequence"/>
</dbReference>
<accession>A0A558RCD3</accession>
<gene>
    <name evidence="2" type="ORF">FOY91_02015</name>
</gene>
<keyword evidence="3" id="KW-1185">Reference proteome</keyword>
<dbReference type="Gene3D" id="3.10.450.50">
    <property type="match status" value="1"/>
</dbReference>
<evidence type="ECO:0000259" key="1">
    <source>
        <dbReference type="Pfam" id="PF12680"/>
    </source>
</evidence>
<evidence type="ECO:0000313" key="3">
    <source>
        <dbReference type="Proteomes" id="UP000318681"/>
    </source>
</evidence>
<reference evidence="2 3" key="1">
    <citation type="submission" date="2019-07" db="EMBL/GenBank/DDBJ databases">
        <title>Sphingomonas solaris sp. nov., isolated from a solar panel from Boston, Massachusetts.</title>
        <authorList>
            <person name="Tanner K."/>
            <person name="Pascual J."/>
            <person name="Mancuso C."/>
            <person name="Pereto J."/>
            <person name="Khalil A."/>
            <person name="Vilanova C."/>
        </authorList>
    </citation>
    <scope>NUCLEOTIDE SEQUENCE [LARGE SCALE GENOMIC DNA]</scope>
    <source>
        <strain evidence="2 3">R4DWN</strain>
    </source>
</reference>
<dbReference type="EMBL" id="VNIM01000004">
    <property type="protein sequence ID" value="TVV77127.1"/>
    <property type="molecule type" value="Genomic_DNA"/>
</dbReference>
<feature type="domain" description="SnoaL-like" evidence="1">
    <location>
        <begin position="11"/>
        <end position="92"/>
    </location>
</feature>
<dbReference type="SUPFAM" id="SSF54427">
    <property type="entry name" value="NTF2-like"/>
    <property type="match status" value="1"/>
</dbReference>
<comment type="caution">
    <text evidence="2">The sequence shown here is derived from an EMBL/GenBank/DDBJ whole genome shotgun (WGS) entry which is preliminary data.</text>
</comment>
<protein>
    <submittedName>
        <fullName evidence="2">Nuclear transport factor 2 family protein</fullName>
    </submittedName>
</protein>
<dbReference type="AlphaFoldDB" id="A0A558RCD3"/>
<dbReference type="InterPro" id="IPR032710">
    <property type="entry name" value="NTF2-like_dom_sf"/>
</dbReference>
<dbReference type="InterPro" id="IPR037401">
    <property type="entry name" value="SnoaL-like"/>
</dbReference>
<sequence length="129" mass="15114">MADPQKQVLNFLGAFSDKPDFARLRACFSPDAYYQPLVPMLQTYRGRDAIINILRTQYQTYYDCRCEIHTIAANGRSVFYRAHQLRHSPRGRSPRRLSGLRGIRGGRNRPYHRLARILGHRRHFPPDEC</sequence>
<name>A0A558RCD3_9SPHN</name>
<organism evidence="2 3">
    <name type="scientific">Alterirhizorhabdus solaris</name>
    <dbReference type="NCBI Taxonomy" id="2529389"/>
    <lineage>
        <taxon>Bacteria</taxon>
        <taxon>Pseudomonadati</taxon>
        <taxon>Pseudomonadota</taxon>
        <taxon>Alphaproteobacteria</taxon>
        <taxon>Sphingomonadales</taxon>
        <taxon>Rhizorhabdaceae</taxon>
        <taxon>Alterirhizorhabdus</taxon>
    </lineage>
</organism>
<dbReference type="Pfam" id="PF12680">
    <property type="entry name" value="SnoaL_2"/>
    <property type="match status" value="1"/>
</dbReference>
<proteinExistence type="predicted"/>
<evidence type="ECO:0000313" key="2">
    <source>
        <dbReference type="EMBL" id="TVV77127.1"/>
    </source>
</evidence>